<sequence>MSPPPLEHDYIGLSEKPLMEISHKFSSSSSSSLNLKETELRLGLPGCESPERKSASGVSLFGKNLQNNLKNLIVAGSKRGFCEAINDDDDVDVDAASSHQVDLRKGASFFSPIVSQNQNINTHKNNSQSAEAIQDYKTEVASTKAQVVGWPPIRSFRRNTLMACNNLTKNNEEEAKNCGGCLYVKVSMDGAPYLRKIDLKNYTNYMQLSSALEKMFTCFTIDGLSERSLRDLLHGSEYVLTYEDKDGDWMLVGDVPWDHGKIQEPKLVQKNQKGAF</sequence>
<dbReference type="AlphaFoldDB" id="A0A834WAD9"/>
<organism evidence="12 13">
    <name type="scientific">Senna tora</name>
    <dbReference type="NCBI Taxonomy" id="362788"/>
    <lineage>
        <taxon>Eukaryota</taxon>
        <taxon>Viridiplantae</taxon>
        <taxon>Streptophyta</taxon>
        <taxon>Embryophyta</taxon>
        <taxon>Tracheophyta</taxon>
        <taxon>Spermatophyta</taxon>
        <taxon>Magnoliopsida</taxon>
        <taxon>eudicotyledons</taxon>
        <taxon>Gunneridae</taxon>
        <taxon>Pentapetalae</taxon>
        <taxon>rosids</taxon>
        <taxon>fabids</taxon>
        <taxon>Fabales</taxon>
        <taxon>Fabaceae</taxon>
        <taxon>Caesalpinioideae</taxon>
        <taxon>Cassia clade</taxon>
        <taxon>Senna</taxon>
    </lineage>
</organism>
<evidence type="ECO:0000313" key="12">
    <source>
        <dbReference type="EMBL" id="KAF7814248.1"/>
    </source>
</evidence>
<evidence type="ECO:0000313" key="13">
    <source>
        <dbReference type="Proteomes" id="UP000634136"/>
    </source>
</evidence>
<evidence type="ECO:0000256" key="3">
    <source>
        <dbReference type="ARBA" id="ARBA00011726"/>
    </source>
</evidence>
<dbReference type="EMBL" id="JAAIUW010000009">
    <property type="protein sequence ID" value="KAF7814248.1"/>
    <property type="molecule type" value="Genomic_DNA"/>
</dbReference>
<keyword evidence="5 10" id="KW-0805">Transcription regulation</keyword>
<keyword evidence="6 10" id="KW-0804">Transcription</keyword>
<evidence type="ECO:0000256" key="5">
    <source>
        <dbReference type="ARBA" id="ARBA00023015"/>
    </source>
</evidence>
<reference evidence="12" key="1">
    <citation type="submission" date="2020-09" db="EMBL/GenBank/DDBJ databases">
        <title>Genome-Enabled Discovery of Anthraquinone Biosynthesis in Senna tora.</title>
        <authorList>
            <person name="Kang S.-H."/>
            <person name="Pandey R.P."/>
            <person name="Lee C.-M."/>
            <person name="Sim J.-S."/>
            <person name="Jeong J.-T."/>
            <person name="Choi B.-S."/>
            <person name="Jung M."/>
            <person name="Ginzburg D."/>
            <person name="Zhao K."/>
            <person name="Won S.Y."/>
            <person name="Oh T.-J."/>
            <person name="Yu Y."/>
            <person name="Kim N.-H."/>
            <person name="Lee O.R."/>
            <person name="Lee T.-H."/>
            <person name="Bashyal P."/>
            <person name="Kim T.-S."/>
            <person name="Lee W.-H."/>
            <person name="Kawkins C."/>
            <person name="Kim C.-K."/>
            <person name="Kim J.S."/>
            <person name="Ahn B.O."/>
            <person name="Rhee S.Y."/>
            <person name="Sohng J.K."/>
        </authorList>
    </citation>
    <scope>NUCLEOTIDE SEQUENCE</scope>
    <source>
        <tissue evidence="12">Leaf</tissue>
    </source>
</reference>
<evidence type="ECO:0000256" key="8">
    <source>
        <dbReference type="ARBA" id="ARBA00023294"/>
    </source>
</evidence>
<dbReference type="Gene3D" id="3.10.20.90">
    <property type="entry name" value="Phosphatidylinositol 3-kinase Catalytic Subunit, Chain A, domain 1"/>
    <property type="match status" value="1"/>
</dbReference>
<dbReference type="PANTHER" id="PTHR31734:SF257">
    <property type="entry name" value="AUXIN-RESPONSIVE PROTEIN"/>
    <property type="match status" value="1"/>
</dbReference>
<comment type="subcellular location">
    <subcellularLocation>
        <location evidence="1 10">Nucleus</location>
    </subcellularLocation>
</comment>
<name>A0A834WAD9_9FABA</name>
<gene>
    <name evidence="12" type="ORF">G2W53_028217</name>
</gene>
<comment type="function">
    <text evidence="9">Aux/IAA proteins are short-lived transcriptional factors that function as repressors of early auxin response genes at low auxin concentrations. Repression is thought to result from the interaction with auxin response factors (ARFs), proteins that bind to the auxin-responsive promoter element (AuxRE). Formation of heterodimers with ARF proteins may alter their ability to modulate early auxin response genes expression.</text>
</comment>
<comment type="caution">
    <text evidence="12">The sequence shown here is derived from an EMBL/GenBank/DDBJ whole genome shotgun (WGS) entry which is preliminary data.</text>
</comment>
<keyword evidence="7 10" id="KW-0539">Nucleus</keyword>
<dbReference type="PANTHER" id="PTHR31734">
    <property type="entry name" value="AUXIN-RESPONSIVE PROTEIN IAA17"/>
    <property type="match status" value="1"/>
</dbReference>
<comment type="similarity">
    <text evidence="2 10">Belongs to the Aux/IAA family.</text>
</comment>
<dbReference type="PROSITE" id="PS51745">
    <property type="entry name" value="PB1"/>
    <property type="match status" value="1"/>
</dbReference>
<evidence type="ECO:0000256" key="9">
    <source>
        <dbReference type="ARBA" id="ARBA00025283"/>
    </source>
</evidence>
<accession>A0A834WAD9</accession>
<comment type="subunit">
    <text evidence="3 10">Homodimers and heterodimers.</text>
</comment>
<dbReference type="GO" id="GO:0005634">
    <property type="term" value="C:nucleus"/>
    <property type="evidence" value="ECO:0007669"/>
    <property type="project" value="UniProtKB-SubCell"/>
</dbReference>
<dbReference type="Pfam" id="PF02309">
    <property type="entry name" value="AUX_IAA"/>
    <property type="match status" value="1"/>
</dbReference>
<dbReference type="InterPro" id="IPR053793">
    <property type="entry name" value="PB1-like"/>
</dbReference>
<protein>
    <recommendedName>
        <fullName evidence="10">Auxin-induced protein</fullName>
    </recommendedName>
</protein>
<evidence type="ECO:0000256" key="1">
    <source>
        <dbReference type="ARBA" id="ARBA00004123"/>
    </source>
</evidence>
<evidence type="ECO:0000256" key="10">
    <source>
        <dbReference type="RuleBase" id="RU004549"/>
    </source>
</evidence>
<dbReference type="GO" id="GO:0009734">
    <property type="term" value="P:auxin-activated signaling pathway"/>
    <property type="evidence" value="ECO:0007669"/>
    <property type="project" value="UniProtKB-UniRule"/>
</dbReference>
<keyword evidence="8 10" id="KW-0927">Auxin signaling pathway</keyword>
<dbReference type="Proteomes" id="UP000634136">
    <property type="component" value="Unassembled WGS sequence"/>
</dbReference>
<dbReference type="OrthoDB" id="7848332at2759"/>
<evidence type="ECO:0000256" key="4">
    <source>
        <dbReference type="ARBA" id="ARBA00022491"/>
    </source>
</evidence>
<evidence type="ECO:0000256" key="2">
    <source>
        <dbReference type="ARBA" id="ARBA00006728"/>
    </source>
</evidence>
<evidence type="ECO:0000256" key="6">
    <source>
        <dbReference type="ARBA" id="ARBA00023163"/>
    </source>
</evidence>
<dbReference type="InterPro" id="IPR033389">
    <property type="entry name" value="AUX/IAA_dom"/>
</dbReference>
<evidence type="ECO:0000256" key="7">
    <source>
        <dbReference type="ARBA" id="ARBA00023242"/>
    </source>
</evidence>
<feature type="domain" description="PB1" evidence="11">
    <location>
        <begin position="181"/>
        <end position="271"/>
    </location>
</feature>
<proteinExistence type="inferred from homology"/>
<keyword evidence="4 10" id="KW-0678">Repressor</keyword>
<keyword evidence="13" id="KW-1185">Reference proteome</keyword>
<dbReference type="SUPFAM" id="SSF54277">
    <property type="entry name" value="CAD &amp; PB1 domains"/>
    <property type="match status" value="1"/>
</dbReference>
<evidence type="ECO:0000259" key="11">
    <source>
        <dbReference type="PROSITE" id="PS51745"/>
    </source>
</evidence>
<dbReference type="GO" id="GO:0006355">
    <property type="term" value="P:regulation of DNA-templated transcription"/>
    <property type="evidence" value="ECO:0007669"/>
    <property type="project" value="InterPro"/>
</dbReference>
<dbReference type="InterPro" id="IPR003311">
    <property type="entry name" value="AUX_IAA"/>
</dbReference>